<feature type="binding site" evidence="15">
    <location>
        <position position="480"/>
    </location>
    <ligand>
        <name>Mg(2+)</name>
        <dbReference type="ChEBI" id="CHEBI:18420"/>
        <note>shared with alpha subunit</note>
    </ligand>
</feature>
<dbReference type="PROSITE" id="PS50886">
    <property type="entry name" value="TRBD"/>
    <property type="match status" value="1"/>
</dbReference>
<evidence type="ECO:0000259" key="18">
    <source>
        <dbReference type="PROSITE" id="PS51447"/>
    </source>
</evidence>
<dbReference type="InterPro" id="IPR045864">
    <property type="entry name" value="aa-tRNA-synth_II/BPL/LPL"/>
</dbReference>
<dbReference type="GO" id="GO:0004826">
    <property type="term" value="F:phenylalanine-tRNA ligase activity"/>
    <property type="evidence" value="ECO:0007669"/>
    <property type="project" value="UniProtKB-UniRule"/>
</dbReference>
<dbReference type="InterPro" id="IPR004532">
    <property type="entry name" value="Phe-tRNA-ligase_IIc_bsu_bact"/>
</dbReference>
<dbReference type="HAMAP" id="MF_00283">
    <property type="entry name" value="Phe_tRNA_synth_beta1"/>
    <property type="match status" value="1"/>
</dbReference>
<keyword evidence="10 15" id="KW-0460">Magnesium</keyword>
<comment type="subcellular location">
    <subcellularLocation>
        <location evidence="1 15">Cytoplasm</location>
    </subcellularLocation>
</comment>
<dbReference type="InterPro" id="IPR036690">
    <property type="entry name" value="Fdx_antiC-bd_sf"/>
</dbReference>
<feature type="domain" description="TRNA-binding" evidence="17">
    <location>
        <begin position="40"/>
        <end position="160"/>
    </location>
</feature>
<dbReference type="SUPFAM" id="SSF46955">
    <property type="entry name" value="Putative DNA-binding domain"/>
    <property type="match status" value="1"/>
</dbReference>
<dbReference type="GO" id="GO:0009328">
    <property type="term" value="C:phenylalanine-tRNA ligase complex"/>
    <property type="evidence" value="ECO:0007669"/>
    <property type="project" value="TreeGrafter"/>
</dbReference>
<comment type="subunit">
    <text evidence="3 15">Tetramer of two alpha and two beta subunits.</text>
</comment>
<dbReference type="InterPro" id="IPR005121">
    <property type="entry name" value="Fdx_antiC-bd"/>
</dbReference>
<evidence type="ECO:0000259" key="17">
    <source>
        <dbReference type="PROSITE" id="PS50886"/>
    </source>
</evidence>
<feature type="domain" description="FDX-ACB" evidence="18">
    <location>
        <begin position="720"/>
        <end position="812"/>
    </location>
</feature>
<comment type="catalytic activity">
    <reaction evidence="14 15">
        <text>tRNA(Phe) + L-phenylalanine + ATP = L-phenylalanyl-tRNA(Phe) + AMP + diphosphate + H(+)</text>
        <dbReference type="Rhea" id="RHEA:19413"/>
        <dbReference type="Rhea" id="RHEA-COMP:9668"/>
        <dbReference type="Rhea" id="RHEA-COMP:9699"/>
        <dbReference type="ChEBI" id="CHEBI:15378"/>
        <dbReference type="ChEBI" id="CHEBI:30616"/>
        <dbReference type="ChEBI" id="CHEBI:33019"/>
        <dbReference type="ChEBI" id="CHEBI:58095"/>
        <dbReference type="ChEBI" id="CHEBI:78442"/>
        <dbReference type="ChEBI" id="CHEBI:78531"/>
        <dbReference type="ChEBI" id="CHEBI:456215"/>
        <dbReference type="EC" id="6.1.1.20"/>
    </reaction>
</comment>
<dbReference type="Pfam" id="PF17759">
    <property type="entry name" value="tRNA_synthFbeta"/>
    <property type="match status" value="1"/>
</dbReference>
<dbReference type="InterPro" id="IPR033714">
    <property type="entry name" value="tRNA_bind_bactPheRS"/>
</dbReference>
<dbReference type="Proteomes" id="UP000229362">
    <property type="component" value="Unassembled WGS sequence"/>
</dbReference>
<evidence type="ECO:0000259" key="19">
    <source>
        <dbReference type="PROSITE" id="PS51483"/>
    </source>
</evidence>
<dbReference type="Gene3D" id="3.30.70.380">
    <property type="entry name" value="Ferrodoxin-fold anticodon-binding domain"/>
    <property type="match status" value="1"/>
</dbReference>
<dbReference type="InterPro" id="IPR012340">
    <property type="entry name" value="NA-bd_OB-fold"/>
</dbReference>
<dbReference type="SMART" id="SM00896">
    <property type="entry name" value="FDX-ACB"/>
    <property type="match status" value="1"/>
</dbReference>
<dbReference type="SUPFAM" id="SSF55681">
    <property type="entry name" value="Class II aaRS and biotin synthetases"/>
    <property type="match status" value="1"/>
</dbReference>
<proteinExistence type="inferred from homology"/>
<dbReference type="InterPro" id="IPR005146">
    <property type="entry name" value="B3/B4_tRNA-bd"/>
</dbReference>
<dbReference type="PANTHER" id="PTHR10947:SF0">
    <property type="entry name" value="PHENYLALANINE--TRNA LIGASE BETA SUBUNIT"/>
    <property type="match status" value="1"/>
</dbReference>
<evidence type="ECO:0000256" key="4">
    <source>
        <dbReference type="ARBA" id="ARBA00022490"/>
    </source>
</evidence>
<dbReference type="InterPro" id="IPR005147">
    <property type="entry name" value="tRNA_synthase_B5-dom"/>
</dbReference>
<dbReference type="SUPFAM" id="SSF56037">
    <property type="entry name" value="PheT/TilS domain"/>
    <property type="match status" value="1"/>
</dbReference>
<dbReference type="GO" id="GO:0006432">
    <property type="term" value="P:phenylalanyl-tRNA aminoacylation"/>
    <property type="evidence" value="ECO:0007669"/>
    <property type="project" value="UniProtKB-UniRule"/>
</dbReference>
<evidence type="ECO:0000256" key="9">
    <source>
        <dbReference type="ARBA" id="ARBA00022840"/>
    </source>
</evidence>
<dbReference type="SUPFAM" id="SSF50249">
    <property type="entry name" value="Nucleic acid-binding proteins"/>
    <property type="match status" value="1"/>
</dbReference>
<evidence type="ECO:0000256" key="11">
    <source>
        <dbReference type="ARBA" id="ARBA00022884"/>
    </source>
</evidence>
<reference evidence="21" key="1">
    <citation type="submission" date="2017-09" db="EMBL/GenBank/DDBJ databases">
        <title>Depth-based differentiation of microbial function through sediment-hosted aquifers and enrichment of novel symbionts in the deep terrestrial subsurface.</title>
        <authorList>
            <person name="Probst A.J."/>
            <person name="Ladd B."/>
            <person name="Jarett J.K."/>
            <person name="Geller-Mcgrath D.E."/>
            <person name="Sieber C.M.K."/>
            <person name="Emerson J.B."/>
            <person name="Anantharaman K."/>
            <person name="Thomas B.C."/>
            <person name="Malmstrom R."/>
            <person name="Stieglmeier M."/>
            <person name="Klingl A."/>
            <person name="Woyke T."/>
            <person name="Ryan C.M."/>
            <person name="Banfield J.F."/>
        </authorList>
    </citation>
    <scope>NUCLEOTIDE SEQUENCE [LARGE SCALE GENOMIC DNA]</scope>
</reference>
<feature type="binding site" evidence="15">
    <location>
        <position position="477"/>
    </location>
    <ligand>
        <name>Mg(2+)</name>
        <dbReference type="ChEBI" id="CHEBI:18420"/>
        <note>shared with alpha subunit</note>
    </ligand>
</feature>
<evidence type="ECO:0000256" key="12">
    <source>
        <dbReference type="ARBA" id="ARBA00022917"/>
    </source>
</evidence>
<keyword evidence="9 15" id="KW-0067">ATP-binding</keyword>
<dbReference type="FunFam" id="3.30.70.380:FF:000001">
    <property type="entry name" value="Phenylalanine--tRNA ligase beta subunit"/>
    <property type="match status" value="1"/>
</dbReference>
<dbReference type="EC" id="6.1.1.20" evidence="15"/>
<evidence type="ECO:0000256" key="8">
    <source>
        <dbReference type="ARBA" id="ARBA00022741"/>
    </source>
</evidence>
<keyword evidence="11 16" id="KW-0694">RNA-binding</keyword>
<evidence type="ECO:0000256" key="1">
    <source>
        <dbReference type="ARBA" id="ARBA00004496"/>
    </source>
</evidence>
<organism evidence="20 21">
    <name type="scientific">Candidatus Magasanikbacteria bacterium CG10_big_fil_rev_8_21_14_0_10_43_6</name>
    <dbReference type="NCBI Taxonomy" id="1974650"/>
    <lineage>
        <taxon>Bacteria</taxon>
        <taxon>Candidatus Magasanikiibacteriota</taxon>
    </lineage>
</organism>
<dbReference type="GO" id="GO:0000287">
    <property type="term" value="F:magnesium ion binding"/>
    <property type="evidence" value="ECO:0007669"/>
    <property type="project" value="UniProtKB-UniRule"/>
</dbReference>
<dbReference type="Gene3D" id="3.50.40.10">
    <property type="entry name" value="Phenylalanyl-trna Synthetase, Chain B, domain 3"/>
    <property type="match status" value="1"/>
</dbReference>
<dbReference type="AlphaFoldDB" id="A0A2M6W0A6"/>
<evidence type="ECO:0000256" key="15">
    <source>
        <dbReference type="HAMAP-Rule" id="MF_00283"/>
    </source>
</evidence>
<dbReference type="SUPFAM" id="SSF54991">
    <property type="entry name" value="Anticodon-binding domain of PheRS"/>
    <property type="match status" value="1"/>
</dbReference>
<evidence type="ECO:0000256" key="6">
    <source>
        <dbReference type="ARBA" id="ARBA00022598"/>
    </source>
</evidence>
<evidence type="ECO:0000313" key="21">
    <source>
        <dbReference type="Proteomes" id="UP000229362"/>
    </source>
</evidence>
<dbReference type="SMART" id="SM00873">
    <property type="entry name" value="B3_4"/>
    <property type="match status" value="1"/>
</dbReference>
<dbReference type="EMBL" id="PFBZ01000190">
    <property type="protein sequence ID" value="PIT86211.1"/>
    <property type="molecule type" value="Genomic_DNA"/>
</dbReference>
<keyword evidence="13 15" id="KW-0030">Aminoacyl-tRNA synthetase</keyword>
<dbReference type="GO" id="GO:0005524">
    <property type="term" value="F:ATP binding"/>
    <property type="evidence" value="ECO:0007669"/>
    <property type="project" value="UniProtKB-UniRule"/>
</dbReference>
<comment type="similarity">
    <text evidence="2 15">Belongs to the phenylalanyl-tRNA synthetase beta subunit family. Type 1 subfamily.</text>
</comment>
<comment type="caution">
    <text evidence="20">The sequence shown here is derived from an EMBL/GenBank/DDBJ whole genome shotgun (WGS) entry which is preliminary data.</text>
</comment>
<dbReference type="PROSITE" id="PS51447">
    <property type="entry name" value="FDX_ACB"/>
    <property type="match status" value="1"/>
</dbReference>
<dbReference type="InterPro" id="IPR041616">
    <property type="entry name" value="PheRS_beta_core"/>
</dbReference>
<dbReference type="NCBIfam" id="TIGR00472">
    <property type="entry name" value="pheT_bact"/>
    <property type="match status" value="1"/>
</dbReference>
<dbReference type="Pfam" id="PF03147">
    <property type="entry name" value="FDX-ACB"/>
    <property type="match status" value="1"/>
</dbReference>
<name>A0A2M6W0A6_9BACT</name>
<evidence type="ECO:0000256" key="14">
    <source>
        <dbReference type="ARBA" id="ARBA00049255"/>
    </source>
</evidence>
<sequence>MKISKQWLEDFVDLKKVSPALLMEKITMHTVEIEEIINQAEALDHIVVGEITALKDHPDAHSLRLCDVSVGKETLPVVCGGSNLREGMKVAMGMVGAKVRWHGEGELIELKKTNIRGEASLGMICAAEEIGLGNMFKKKDEKEILDMTELTEAQPGTPLAEAFGMDSVVLDVDNKSMTHRPDLWGHYGLARDTAAIFNLELTPYDPPEITPGNAEKMTVDVKEPALCPRYMGVIVDGVEIAPSPDWLKKKLASVGVNPINNIVDITNYVMLELGQPMHAFDASTIADNHIIVRHAKHGETIVTLGGDEYELTKDMLVIADTKRAVAIAGIKGGDDSGVKETSTKIIFEAANFDATSVRRASTSIGLRTDASSRFEKSLDPYTVGLAMRKAIALTLELCPNATVVSNIADVSHVSLHQGPIELDLEYMRSRMGVMVEVSYVVDVLARLGFGVEKKDEATLSVTVPTWRATKDVSIQEDLIEEVARMYGYNNIPVELPRASITPAAVDPLRALTKQVKELLAYEHGYTEVYNYSFTAPEWLEMLGLDPRKNIELDNPIAKDRPLLRRSLLPNMLLNLEANAHRYEAIRLFEVGRTYVTEKKGEYADTKEKDRLPLQDTWLGMVYAEKDIATPFFSASEAVRMLASRLGFEVALEQETPDMSMMHPGRYATIVVGDTPIGYIGELHPQTAEKIGIPYRTAMVHIHLNNLLEGMTEKNAYMPLAQYPSVDRDIAVVVDTDVVDADVRATIRGIDSQIESVTLFDVYAGEHIDEGKKSLAYHIVYRNTKKTLTAEEADALQGKVLAALQKTFGAEIRT</sequence>
<dbReference type="Pfam" id="PF03483">
    <property type="entry name" value="B3_4"/>
    <property type="match status" value="1"/>
</dbReference>
<dbReference type="Pfam" id="PF03484">
    <property type="entry name" value="B5"/>
    <property type="match status" value="1"/>
</dbReference>
<evidence type="ECO:0000256" key="3">
    <source>
        <dbReference type="ARBA" id="ARBA00011209"/>
    </source>
</evidence>
<evidence type="ECO:0000256" key="5">
    <source>
        <dbReference type="ARBA" id="ARBA00022555"/>
    </source>
</evidence>
<dbReference type="Gene3D" id="2.40.50.140">
    <property type="entry name" value="Nucleic acid-binding proteins"/>
    <property type="match status" value="1"/>
</dbReference>
<keyword evidence="7 15" id="KW-0479">Metal-binding</keyword>
<accession>A0A2M6W0A6</accession>
<dbReference type="PANTHER" id="PTHR10947">
    <property type="entry name" value="PHENYLALANYL-TRNA SYNTHETASE BETA CHAIN AND LEUCINE-RICH REPEAT-CONTAINING PROTEIN 47"/>
    <property type="match status" value="1"/>
</dbReference>
<dbReference type="Gene3D" id="3.30.930.10">
    <property type="entry name" value="Bira Bifunctional Protein, Domain 2"/>
    <property type="match status" value="1"/>
</dbReference>
<keyword evidence="5 16" id="KW-0820">tRNA-binding</keyword>
<dbReference type="GO" id="GO:0000049">
    <property type="term" value="F:tRNA binding"/>
    <property type="evidence" value="ECO:0007669"/>
    <property type="project" value="UniProtKB-UniRule"/>
</dbReference>
<evidence type="ECO:0000256" key="13">
    <source>
        <dbReference type="ARBA" id="ARBA00023146"/>
    </source>
</evidence>
<evidence type="ECO:0000256" key="10">
    <source>
        <dbReference type="ARBA" id="ARBA00022842"/>
    </source>
</evidence>
<feature type="domain" description="B5" evidence="19">
    <location>
        <begin position="415"/>
        <end position="493"/>
    </location>
</feature>
<dbReference type="InterPro" id="IPR009061">
    <property type="entry name" value="DNA-bd_dom_put_sf"/>
</dbReference>
<dbReference type="InterPro" id="IPR020825">
    <property type="entry name" value="Phe-tRNA_synthase-like_B3/B4"/>
</dbReference>
<dbReference type="SMART" id="SM00874">
    <property type="entry name" value="B5"/>
    <property type="match status" value="1"/>
</dbReference>
<keyword evidence="12 15" id="KW-0648">Protein biosynthesis</keyword>
<dbReference type="CDD" id="cd02796">
    <property type="entry name" value="tRNA_bind_bactPheRS"/>
    <property type="match status" value="1"/>
</dbReference>
<dbReference type="CDD" id="cd00769">
    <property type="entry name" value="PheRS_beta_core"/>
    <property type="match status" value="1"/>
</dbReference>
<dbReference type="InterPro" id="IPR002547">
    <property type="entry name" value="tRNA-bd_dom"/>
</dbReference>
<keyword evidence="8 15" id="KW-0547">Nucleotide-binding</keyword>
<feature type="binding site" evidence="15">
    <location>
        <position position="471"/>
    </location>
    <ligand>
        <name>Mg(2+)</name>
        <dbReference type="ChEBI" id="CHEBI:18420"/>
        <note>shared with alpha subunit</note>
    </ligand>
</feature>
<evidence type="ECO:0000256" key="16">
    <source>
        <dbReference type="PROSITE-ProRule" id="PRU00209"/>
    </source>
</evidence>
<evidence type="ECO:0000256" key="2">
    <source>
        <dbReference type="ARBA" id="ARBA00008653"/>
    </source>
</evidence>
<dbReference type="Pfam" id="PF01588">
    <property type="entry name" value="tRNA_bind"/>
    <property type="match status" value="1"/>
</dbReference>
<keyword evidence="4 15" id="KW-0963">Cytoplasm</keyword>
<dbReference type="Gene3D" id="3.30.56.10">
    <property type="match status" value="2"/>
</dbReference>
<dbReference type="PROSITE" id="PS51483">
    <property type="entry name" value="B5"/>
    <property type="match status" value="1"/>
</dbReference>
<gene>
    <name evidence="15" type="primary">pheT</name>
    <name evidence="20" type="ORF">COU33_04465</name>
</gene>
<protein>
    <recommendedName>
        <fullName evidence="15">Phenylalanine--tRNA ligase beta subunit</fullName>
        <ecNumber evidence="15">6.1.1.20</ecNumber>
    </recommendedName>
    <alternativeName>
        <fullName evidence="15">Phenylalanyl-tRNA synthetase beta subunit</fullName>
        <shortName evidence="15">PheRS</shortName>
    </alternativeName>
</protein>
<feature type="binding site" evidence="15">
    <location>
        <position position="481"/>
    </location>
    <ligand>
        <name>Mg(2+)</name>
        <dbReference type="ChEBI" id="CHEBI:18420"/>
        <note>shared with alpha subunit</note>
    </ligand>
</feature>
<comment type="cofactor">
    <cofactor evidence="15">
        <name>Mg(2+)</name>
        <dbReference type="ChEBI" id="CHEBI:18420"/>
    </cofactor>
    <text evidence="15">Binds 2 magnesium ions per tetramer.</text>
</comment>
<evidence type="ECO:0000256" key="7">
    <source>
        <dbReference type="ARBA" id="ARBA00022723"/>
    </source>
</evidence>
<keyword evidence="6 15" id="KW-0436">Ligase</keyword>
<dbReference type="InterPro" id="IPR045060">
    <property type="entry name" value="Phe-tRNA-ligase_IIc_bsu"/>
</dbReference>
<evidence type="ECO:0000313" key="20">
    <source>
        <dbReference type="EMBL" id="PIT86211.1"/>
    </source>
</evidence>